<accession>A0A9W7AJF2</accession>
<gene>
    <name evidence="2" type="ORF">TrST_g2407</name>
</gene>
<keyword evidence="1" id="KW-0812">Transmembrane</keyword>
<feature type="transmembrane region" description="Helical" evidence="1">
    <location>
        <begin position="898"/>
        <end position="920"/>
    </location>
</feature>
<feature type="transmembrane region" description="Helical" evidence="1">
    <location>
        <begin position="12"/>
        <end position="34"/>
    </location>
</feature>
<feature type="transmembrane region" description="Helical" evidence="1">
    <location>
        <begin position="564"/>
        <end position="583"/>
    </location>
</feature>
<reference evidence="3" key="1">
    <citation type="journal article" date="2023" name="Commun. Biol.">
        <title>Genome analysis of Parmales, the sister group of diatoms, reveals the evolutionary specialization of diatoms from phago-mixotrophs to photoautotrophs.</title>
        <authorList>
            <person name="Ban H."/>
            <person name="Sato S."/>
            <person name="Yoshikawa S."/>
            <person name="Yamada K."/>
            <person name="Nakamura Y."/>
            <person name="Ichinomiya M."/>
            <person name="Sato N."/>
            <person name="Blanc-Mathieu R."/>
            <person name="Endo H."/>
            <person name="Kuwata A."/>
            <person name="Ogata H."/>
        </authorList>
    </citation>
    <scope>NUCLEOTIDE SEQUENCE [LARGE SCALE GENOMIC DNA]</scope>
    <source>
        <strain evidence="3">NIES 3701</strain>
    </source>
</reference>
<feature type="transmembrane region" description="Helical" evidence="1">
    <location>
        <begin position="603"/>
        <end position="627"/>
    </location>
</feature>
<name>A0A9W7AJF2_9STRA</name>
<feature type="transmembrane region" description="Helical" evidence="1">
    <location>
        <begin position="80"/>
        <end position="102"/>
    </location>
</feature>
<sequence>MRTVTKCSNFYSAATFLLSTISPAMYLYMIMKFGGDIASNDTRAGRAMEKVDKFWAWTLFPITIGAISISFFLQPRRNDLPYLSFLVLQSMIFLLTDKVARFYYYREALQNTNFWWLVPILIVQTAILAFYFRVRRRVARLETEKLSEFLLTYVVRDGMFLGGAQLGFLIFSSIQCDFEIQHNRYGDGSDPNPNGPNWKACKRTLYSQTGLGIMVVIYIAGKIISGIAPPHILDRHNFNVKKVIAMDMNLEEYVQSFGLIISFACGIFMLGNYGAEGSITSKIEIQVMQVVGVAGGSILTVVTLWKLVAVRREIRLEQTATPPTPTPTPTPTPEEPRILTEASNFWRRTGFLFSMLHPILAVAGAISLDLKWNFIVNTCYPFTMQFYLFSFCCQPRRGSREHHPRHIRWLEIQSVCTWYIGDFALSIMNFRNNDVLWGVLYLIYPVCLTVLFHFGAKLRAAIGRLPDEDIENFLENTLFKGGVTVLISNLFLTFRVSKCLFENDGDYSQCYNKSLCAVTISVYLSALWAMKMVDSSVPREWRGELSLSIQKIATLKDISFRRGLHGAFSLITIGCGVFLFAIMSADTNDKAKQAEELERQEKIIITIGVVGGAAALVTFLSECYTCIKSLKLKRSEHQEKKRNLSNLGTVKECSTLYVVLSFCLTSLNSLGYLMYAITLDKSWSAVSDVIFPGTITLFIMATIMKPRRNDKGYLNFLKWHFVSFAIFSDLFTACAKCRQGDVVGGVINIIKIGAWIFLFRYGLKLRKSAGELDAENLDSFLCKTVIVNGMSSIAPMSFLMFETISCYMSEHSLRSSLCQNTSSVSFYLSLYVALFTIRSICNKAVPPSVQSASRWELSAVATLNLNWWQKLQGLLMIIAAASSLFLLSALGVEGTYDPVIGTVGLTGLVAVFGVVTITLVQLSRTYEEFKLARMDSVGYGRSGAQTREKAFTVTDMNENMVMGALI</sequence>
<feature type="transmembrane region" description="Helical" evidence="1">
    <location>
        <begin position="873"/>
        <end position="892"/>
    </location>
</feature>
<dbReference type="AlphaFoldDB" id="A0A9W7AJF2"/>
<feature type="transmembrane region" description="Helical" evidence="1">
    <location>
        <begin position="716"/>
        <end position="733"/>
    </location>
</feature>
<feature type="transmembrane region" description="Helical" evidence="1">
    <location>
        <begin position="54"/>
        <end position="73"/>
    </location>
</feature>
<dbReference type="OrthoDB" id="10685531at2759"/>
<feature type="transmembrane region" description="Helical" evidence="1">
    <location>
        <begin position="436"/>
        <end position="456"/>
    </location>
</feature>
<feature type="transmembrane region" description="Helical" evidence="1">
    <location>
        <begin position="656"/>
        <end position="677"/>
    </location>
</feature>
<feature type="transmembrane region" description="Helical" evidence="1">
    <location>
        <begin position="683"/>
        <end position="704"/>
    </location>
</feature>
<proteinExistence type="predicted"/>
<feature type="transmembrane region" description="Helical" evidence="1">
    <location>
        <begin position="745"/>
        <end position="763"/>
    </location>
</feature>
<evidence type="ECO:0000313" key="3">
    <source>
        <dbReference type="Proteomes" id="UP001165085"/>
    </source>
</evidence>
<keyword evidence="1" id="KW-1133">Transmembrane helix</keyword>
<keyword evidence="1" id="KW-0472">Membrane</keyword>
<dbReference type="EMBL" id="BRXY01000167">
    <property type="protein sequence ID" value="GMH73377.1"/>
    <property type="molecule type" value="Genomic_DNA"/>
</dbReference>
<dbReference type="Proteomes" id="UP001165085">
    <property type="component" value="Unassembled WGS sequence"/>
</dbReference>
<feature type="transmembrane region" description="Helical" evidence="1">
    <location>
        <begin position="287"/>
        <end position="308"/>
    </location>
</feature>
<evidence type="ECO:0000256" key="1">
    <source>
        <dbReference type="SAM" id="Phobius"/>
    </source>
</evidence>
<keyword evidence="3" id="KW-1185">Reference proteome</keyword>
<feature type="transmembrane region" description="Helical" evidence="1">
    <location>
        <begin position="114"/>
        <end position="132"/>
    </location>
</feature>
<feature type="transmembrane region" description="Helical" evidence="1">
    <location>
        <begin position="211"/>
        <end position="233"/>
    </location>
</feature>
<evidence type="ECO:0000313" key="2">
    <source>
        <dbReference type="EMBL" id="GMH73377.1"/>
    </source>
</evidence>
<organism evidence="2 3">
    <name type="scientific">Triparma strigata</name>
    <dbReference type="NCBI Taxonomy" id="1606541"/>
    <lineage>
        <taxon>Eukaryota</taxon>
        <taxon>Sar</taxon>
        <taxon>Stramenopiles</taxon>
        <taxon>Ochrophyta</taxon>
        <taxon>Bolidophyceae</taxon>
        <taxon>Parmales</taxon>
        <taxon>Triparmaceae</taxon>
        <taxon>Triparma</taxon>
    </lineage>
</organism>
<comment type="caution">
    <text evidence="2">The sequence shown here is derived from an EMBL/GenBank/DDBJ whole genome shotgun (WGS) entry which is preliminary data.</text>
</comment>
<protein>
    <submittedName>
        <fullName evidence="2">Uncharacterized protein</fullName>
    </submittedName>
</protein>
<feature type="transmembrane region" description="Helical" evidence="1">
    <location>
        <begin position="253"/>
        <end position="275"/>
    </location>
</feature>